<proteinExistence type="predicted"/>
<protein>
    <submittedName>
        <fullName evidence="2">Uncharacterized protein</fullName>
    </submittedName>
</protein>
<dbReference type="RefSeq" id="WP_062228259.1">
    <property type="nucleotide sequence ID" value="NZ_BBWR01000012.1"/>
</dbReference>
<evidence type="ECO:0000313" key="2">
    <source>
        <dbReference type="EMBL" id="BAT27171.1"/>
    </source>
</evidence>
<feature type="compositionally biased region" description="Acidic residues" evidence="1">
    <location>
        <begin position="56"/>
        <end position="67"/>
    </location>
</feature>
<dbReference type="OrthoDB" id="8020839at2"/>
<feature type="region of interest" description="Disordered" evidence="1">
    <location>
        <begin position="1"/>
        <end position="67"/>
    </location>
</feature>
<evidence type="ECO:0000256" key="1">
    <source>
        <dbReference type="SAM" id="MobiDB-lite"/>
    </source>
</evidence>
<dbReference type="EMBL" id="LC066375">
    <property type="protein sequence ID" value="BAT27171.1"/>
    <property type="molecule type" value="Genomic_DNA"/>
</dbReference>
<feature type="compositionally biased region" description="Basic and acidic residues" evidence="1">
    <location>
        <begin position="1"/>
        <end position="27"/>
    </location>
</feature>
<sequence length="67" mass="6728">MAQEHPSPDDKVKPDTASDGQTPHEGDTPPAAGPHAKPELTNPDATPGSGALPPVEGDEESDMGSTG</sequence>
<reference evidence="2" key="1">
    <citation type="journal article" date="2015" name="Proc. Natl. Acad. Sci. U.S.A.">
        <title>Bacterial clade with the ribosomal RNA operon on a small plasmid rather than the chromosome.</title>
        <authorList>
            <person name="Anda M."/>
            <person name="Ohtsubo Y."/>
            <person name="Okubo T."/>
            <person name="Sugawara M."/>
            <person name="Nagata Y."/>
            <person name="Tsuda M."/>
            <person name="Minamisawa K."/>
            <person name="Mitsui H."/>
        </authorList>
    </citation>
    <scope>NUCLEOTIDE SEQUENCE</scope>
    <source>
        <strain evidence="2">JCM 14755</strain>
    </source>
</reference>
<dbReference type="AlphaFoldDB" id="A0A0P0YZP4"/>
<name>A0A0P0YZP4_9HYPH</name>
<accession>A0A0P0YZP4</accession>
<organism evidence="2">
    <name type="scientific">Aureimonas frigidaquae</name>
    <dbReference type="NCBI Taxonomy" id="424757"/>
    <lineage>
        <taxon>Bacteria</taxon>
        <taxon>Pseudomonadati</taxon>
        <taxon>Pseudomonadota</taxon>
        <taxon>Alphaproteobacteria</taxon>
        <taxon>Hyphomicrobiales</taxon>
        <taxon>Aurantimonadaceae</taxon>
        <taxon>Aureimonas</taxon>
    </lineage>
</organism>